<keyword evidence="3" id="KW-1133">Transmembrane helix</keyword>
<feature type="transmembrane region" description="Helical" evidence="3">
    <location>
        <begin position="87"/>
        <end position="106"/>
    </location>
</feature>
<comment type="caution">
    <text evidence="4">The sequence shown here is derived from an EMBL/GenBank/DDBJ whole genome shotgun (WGS) entry which is preliminary data.</text>
</comment>
<accession>A0AAE0LRN2</accession>
<sequence length="584" mass="64690">MPNKPSTRRRRPPPSPPKAPQRNSTGTIGVHGGEAASATADEQTTDSAGDDKIKGQDATGGMETSMTVTNTTIDHPRGNVLSGLAKFFPRALVLLGLLLTFLPLPSFVSPALRPLQKFLVTVMAALSQVLSLLGFWYLTLRLLSAVPQDLLTLLGILRPVLWPLEVIYQDVLAFLGFLSRLILRLFNALDQRLPMPLRAFFRTLLRWFSELPEVLPPIGRFCRQALIAYTVWLGFTYTVSFALENDQDALSTVLCATPYVGSQLVLCQPPGLSKLWGPDLLAGISLPREGLADAARRVGRDHSLAREMLDHHGAIRDLRIRVATSESQVRYELSPHPHLTTSANALYSRLLAGFTASVNHSVDVMKMLDKYIIEVLHKVARDAEVQPQETETLLSSMVAALRPLAGIPRSQSPGWEVKRVLKATAKQFEERINRLINEADAVLIALDDIYFDLDTIRDLAGRGLGKTPTYDILEDLWVFVMRKIDVEVENKGHGKLLRDITRFYDVANGMVRDIKGSLLEAQAGVASFNYARVYARTLLETYPPHVIAATVRSSMERLEASTQKFDGRGTRIAEVIAEKEKKAG</sequence>
<keyword evidence="5" id="KW-1185">Reference proteome</keyword>
<feature type="transmembrane region" description="Helical" evidence="3">
    <location>
        <begin position="160"/>
        <end position="183"/>
    </location>
</feature>
<name>A0AAE0LRN2_9PEZI</name>
<reference evidence="4" key="1">
    <citation type="journal article" date="2023" name="Mol. Phylogenet. Evol.">
        <title>Genome-scale phylogeny and comparative genomics of the fungal order Sordariales.</title>
        <authorList>
            <person name="Hensen N."/>
            <person name="Bonometti L."/>
            <person name="Westerberg I."/>
            <person name="Brannstrom I.O."/>
            <person name="Guillou S."/>
            <person name="Cros-Aarteil S."/>
            <person name="Calhoun S."/>
            <person name="Haridas S."/>
            <person name="Kuo A."/>
            <person name="Mondo S."/>
            <person name="Pangilinan J."/>
            <person name="Riley R."/>
            <person name="LaButti K."/>
            <person name="Andreopoulos B."/>
            <person name="Lipzen A."/>
            <person name="Chen C."/>
            <person name="Yan M."/>
            <person name="Daum C."/>
            <person name="Ng V."/>
            <person name="Clum A."/>
            <person name="Steindorff A."/>
            <person name="Ohm R.A."/>
            <person name="Martin F."/>
            <person name="Silar P."/>
            <person name="Natvig D.O."/>
            <person name="Lalanne C."/>
            <person name="Gautier V."/>
            <person name="Ament-Velasquez S.L."/>
            <person name="Kruys A."/>
            <person name="Hutchinson M.I."/>
            <person name="Powell A.J."/>
            <person name="Barry K."/>
            <person name="Miller A.N."/>
            <person name="Grigoriev I.V."/>
            <person name="Debuchy R."/>
            <person name="Gladieux P."/>
            <person name="Hiltunen Thoren M."/>
            <person name="Johannesson H."/>
        </authorList>
    </citation>
    <scope>NUCLEOTIDE SEQUENCE</scope>
    <source>
        <strain evidence="4">CBS 168.71</strain>
    </source>
</reference>
<keyword evidence="1" id="KW-0175">Coiled coil</keyword>
<evidence type="ECO:0000313" key="5">
    <source>
        <dbReference type="Proteomes" id="UP001278766"/>
    </source>
</evidence>
<dbReference type="GeneID" id="87841165"/>
<feature type="transmembrane region" description="Helical" evidence="3">
    <location>
        <begin position="118"/>
        <end position="140"/>
    </location>
</feature>
<dbReference type="Proteomes" id="UP001278766">
    <property type="component" value="Unassembled WGS sequence"/>
</dbReference>
<evidence type="ECO:0000256" key="2">
    <source>
        <dbReference type="SAM" id="MobiDB-lite"/>
    </source>
</evidence>
<organism evidence="4 5">
    <name type="scientific">Chaetomium fimeti</name>
    <dbReference type="NCBI Taxonomy" id="1854472"/>
    <lineage>
        <taxon>Eukaryota</taxon>
        <taxon>Fungi</taxon>
        <taxon>Dikarya</taxon>
        <taxon>Ascomycota</taxon>
        <taxon>Pezizomycotina</taxon>
        <taxon>Sordariomycetes</taxon>
        <taxon>Sordariomycetidae</taxon>
        <taxon>Sordariales</taxon>
        <taxon>Chaetomiaceae</taxon>
        <taxon>Chaetomium</taxon>
    </lineage>
</organism>
<feature type="region of interest" description="Disordered" evidence="2">
    <location>
        <begin position="1"/>
        <end position="64"/>
    </location>
</feature>
<proteinExistence type="predicted"/>
<reference evidence="4" key="2">
    <citation type="submission" date="2023-06" db="EMBL/GenBank/DDBJ databases">
        <authorList>
            <consortium name="Lawrence Berkeley National Laboratory"/>
            <person name="Haridas S."/>
            <person name="Hensen N."/>
            <person name="Bonometti L."/>
            <person name="Westerberg I."/>
            <person name="Brannstrom I.O."/>
            <person name="Guillou S."/>
            <person name="Cros-Aarteil S."/>
            <person name="Calhoun S."/>
            <person name="Kuo A."/>
            <person name="Mondo S."/>
            <person name="Pangilinan J."/>
            <person name="Riley R."/>
            <person name="Labutti K."/>
            <person name="Andreopoulos B."/>
            <person name="Lipzen A."/>
            <person name="Chen C."/>
            <person name="Yanf M."/>
            <person name="Daum C."/>
            <person name="Ng V."/>
            <person name="Clum A."/>
            <person name="Steindorff A."/>
            <person name="Ohm R."/>
            <person name="Martin F."/>
            <person name="Silar P."/>
            <person name="Natvig D."/>
            <person name="Lalanne C."/>
            <person name="Gautier V."/>
            <person name="Ament-Velasquez S.L."/>
            <person name="Kruys A."/>
            <person name="Hutchinson M.I."/>
            <person name="Powell A.J."/>
            <person name="Barry K."/>
            <person name="Miller A.N."/>
            <person name="Grigoriev I.V."/>
            <person name="Debuchy R."/>
            <person name="Gladieux P."/>
            <person name="Thoren M.H."/>
            <person name="Johannesson H."/>
        </authorList>
    </citation>
    <scope>NUCLEOTIDE SEQUENCE</scope>
    <source>
        <strain evidence="4">CBS 168.71</strain>
    </source>
</reference>
<protein>
    <submittedName>
        <fullName evidence="4">Uncharacterized protein</fullName>
    </submittedName>
</protein>
<evidence type="ECO:0000313" key="4">
    <source>
        <dbReference type="EMBL" id="KAK3294963.1"/>
    </source>
</evidence>
<feature type="compositionally biased region" description="Basic residues" evidence="2">
    <location>
        <begin position="1"/>
        <end position="12"/>
    </location>
</feature>
<keyword evidence="3" id="KW-0812">Transmembrane</keyword>
<dbReference type="RefSeq" id="XP_062658477.1">
    <property type="nucleotide sequence ID" value="XM_062804217.1"/>
</dbReference>
<dbReference type="EMBL" id="JAUEPN010000005">
    <property type="protein sequence ID" value="KAK3294963.1"/>
    <property type="molecule type" value="Genomic_DNA"/>
</dbReference>
<feature type="coiled-coil region" evidence="1">
    <location>
        <begin position="418"/>
        <end position="445"/>
    </location>
</feature>
<keyword evidence="3" id="KW-0472">Membrane</keyword>
<dbReference type="AlphaFoldDB" id="A0AAE0LRN2"/>
<evidence type="ECO:0000256" key="3">
    <source>
        <dbReference type="SAM" id="Phobius"/>
    </source>
</evidence>
<evidence type="ECO:0000256" key="1">
    <source>
        <dbReference type="SAM" id="Coils"/>
    </source>
</evidence>
<gene>
    <name evidence="4" type="ORF">B0H64DRAFT_402139</name>
</gene>